<accession>A0AAE1Z661</accession>
<evidence type="ECO:0000313" key="1">
    <source>
        <dbReference type="EMBL" id="KAK4468093.1"/>
    </source>
</evidence>
<comment type="caution">
    <text evidence="1">The sequence shown here is derived from an EMBL/GenBank/DDBJ whole genome shotgun (WGS) entry which is preliminary data.</text>
</comment>
<keyword evidence="2" id="KW-1185">Reference proteome</keyword>
<sequence>MGCLICFKDIICTQWALVGLLVLLFAVYITPKVLVIVISGFLSRFIPCILTVQRFGFIWARGVSLTFINGECLCVDVIHLSSSLWNTKAKTLVSAVIAGVEFRSTDIGLFGLIKTIQRQNDAIRTCSSKHSFRNNAMKSWKTRLFSFISVDISSIQLVILSTKFLDDTFFMNCKNTENSTRNDDANKSVCYHCLIHIIGSSNVYQPIHCNRQTNFYLNKTSKFALTLRLTKLTMLFHVNMKQAHLNLRVYHICGKLLCIPLLTEAWLNNDDLLVKNWNLLFENACILNHIGLRLHINIHLEPSSLNNTSSPAIGWFVRSIDLKVYGLRVSILEELIDLLDWKLYATQFGVLTAPPSTPFSTISSLPMCSRCHRATCQDRLPFLEHPFPFNKSSVLSNELSNIHHHYTSDNDSNMLKTNFQCVQQLMNSIKFCISFLPLKFYNFDKHHQHHPFEQQFLPSESSQQSVSYLPEMGFYFEIIRYSFKRSLQFYFTSSHLSTEINLAYPLNDSQTVVETPQVTSNSHTSSSSSSPLSGIILSDQLIISSDKVGSKSPLNYLTLQNFRFCLNDLHLLNGWNSQAQYCLLDIRINLIEVAEQLESSLCNTYLNILHPCIIYVHDDSMIELKFYEKLLSINYLIGRWFRTLCQSSGISGRSTIPMTTNISLSTLSCQKDTYQEQSNFMTQQNSYGKKFIKLLEYFGLNTRQLNARIHFGGVDEDRTKGYIRNNSNNNVIICEVGEFRSGFDEAIHYKPSYLANSFHKQQQRYNHDGIVIEGFQSKKIPQILFVFMPHLNSPALQFGFTNSFINFQFDFHEVYMNKAVDFLNSTDFNFTLSNLHACLLDKIYSTNMNVDHTSPTQTSNIFSLYASRCNHSDLIYSYLRELPTLNNHYWGDLFYVHGFDIWNHQCQIDFKLTTLRIEWPSSRMNQLVNYMHWYCKTGNTNCTYNQCNNVFKKQSLPGNFSKSPIRCDGFVENINVFFISSNNSFLMLRVDSQRFTSHFHPIYPVYQPMKLDGLSQITIIGTKLIYNYIKSVNTSESDVSSSFSSSSTFSPSSSPYSLYHYEIVSCSKIKDDLVLSLPELRIDIKFPEQSLEVLPNESGEFFWSLAFHLCCYDLLQSWKQFSEMLFARSNCISSDNSLNITNPLSVSTFNKIERNNNNWHLSIKPIQSYFQLHFKLLTNNHSIIWRIKHTLVQYTTNLLTLNDSNMKNNRIASLNTTTNNNNYNSNNNISRKNPTCIVGSRLKVNCEHATIICDDQTIAVFQNLKICQRPENIQHRTEHLKMGLITRANLSWQVMMQLT</sequence>
<organism evidence="1 2">
    <name type="scientific">Schistosoma mekongi</name>
    <name type="common">Parasitic worm</name>
    <dbReference type="NCBI Taxonomy" id="38744"/>
    <lineage>
        <taxon>Eukaryota</taxon>
        <taxon>Metazoa</taxon>
        <taxon>Spiralia</taxon>
        <taxon>Lophotrochozoa</taxon>
        <taxon>Platyhelminthes</taxon>
        <taxon>Trematoda</taxon>
        <taxon>Digenea</taxon>
        <taxon>Strigeidida</taxon>
        <taxon>Schistosomatoidea</taxon>
        <taxon>Schistosomatidae</taxon>
        <taxon>Schistosoma</taxon>
    </lineage>
</organism>
<dbReference type="Proteomes" id="UP001292079">
    <property type="component" value="Unassembled WGS sequence"/>
</dbReference>
<name>A0AAE1Z661_SCHME</name>
<protein>
    <submittedName>
        <fullName evidence="1">Uncharacterized protein</fullName>
    </submittedName>
</protein>
<reference evidence="1" key="1">
    <citation type="submission" date="2022-04" db="EMBL/GenBank/DDBJ databases">
        <authorList>
            <person name="Xu L."/>
            <person name="Lv Z."/>
        </authorList>
    </citation>
    <scope>NUCLEOTIDE SEQUENCE</scope>
    <source>
        <strain evidence="1">LV_2022a</strain>
    </source>
</reference>
<proteinExistence type="predicted"/>
<reference evidence="1" key="2">
    <citation type="journal article" date="2023" name="Infect Dis Poverty">
        <title>Chromosome-scale genome of the human blood fluke Schistosoma mekongi and its implications for public health.</title>
        <authorList>
            <person name="Zhou M."/>
            <person name="Xu L."/>
            <person name="Xu D."/>
            <person name="Chen W."/>
            <person name="Khan J."/>
            <person name="Hu Y."/>
            <person name="Huang H."/>
            <person name="Wei H."/>
            <person name="Zhang Y."/>
            <person name="Chusongsang P."/>
            <person name="Tanasarnprasert K."/>
            <person name="Hu X."/>
            <person name="Limpanont Y."/>
            <person name="Lv Z."/>
        </authorList>
    </citation>
    <scope>NUCLEOTIDE SEQUENCE</scope>
    <source>
        <strain evidence="1">LV_2022a</strain>
    </source>
</reference>
<gene>
    <name evidence="1" type="ORF">MN116_008263</name>
</gene>
<evidence type="ECO:0000313" key="2">
    <source>
        <dbReference type="Proteomes" id="UP001292079"/>
    </source>
</evidence>
<dbReference type="EMBL" id="JALJAT010000007">
    <property type="protein sequence ID" value="KAK4468093.1"/>
    <property type="molecule type" value="Genomic_DNA"/>
</dbReference>